<evidence type="ECO:0000256" key="1">
    <source>
        <dbReference type="ARBA" id="ARBA00004230"/>
    </source>
</evidence>
<organism evidence="6 7">
    <name type="scientific">Branchiostoma belcheri</name>
    <name type="common">Amphioxus</name>
    <dbReference type="NCBI Taxonomy" id="7741"/>
    <lineage>
        <taxon>Eukaryota</taxon>
        <taxon>Metazoa</taxon>
        <taxon>Chordata</taxon>
        <taxon>Cephalochordata</taxon>
        <taxon>Leptocardii</taxon>
        <taxon>Amphioxiformes</taxon>
        <taxon>Branchiostomatidae</taxon>
        <taxon>Branchiostoma</taxon>
    </lineage>
</organism>
<gene>
    <name evidence="7" type="primary">LOC109468668</name>
</gene>
<comment type="similarity">
    <text evidence="5">Belongs to the ropporin family.</text>
</comment>
<dbReference type="RefSeq" id="XP_019622550.1">
    <property type="nucleotide sequence ID" value="XM_019766991.1"/>
</dbReference>
<keyword evidence="4" id="KW-0966">Cell projection</keyword>
<evidence type="ECO:0000256" key="3">
    <source>
        <dbReference type="ARBA" id="ARBA00023069"/>
    </source>
</evidence>
<dbReference type="InterPro" id="IPR047844">
    <property type="entry name" value="ROP_DD"/>
</dbReference>
<evidence type="ECO:0000256" key="2">
    <source>
        <dbReference type="ARBA" id="ARBA00022846"/>
    </source>
</evidence>
<protein>
    <submittedName>
        <fullName evidence="7">Ropporin-1-like protein</fullName>
    </submittedName>
</protein>
<dbReference type="Proteomes" id="UP000515135">
    <property type="component" value="Unplaced"/>
</dbReference>
<dbReference type="KEGG" id="bbel:109468668"/>
<dbReference type="SUPFAM" id="SSF47391">
    <property type="entry name" value="Dimerization-anchoring domain of cAMP-dependent PK regulatory subunit"/>
    <property type="match status" value="1"/>
</dbReference>
<dbReference type="FunFam" id="1.20.890.10:FF:000004">
    <property type="entry name" value="ropporin-1-like protein isoform X2"/>
    <property type="match status" value="1"/>
</dbReference>
<reference evidence="7" key="1">
    <citation type="submission" date="2025-08" db="UniProtKB">
        <authorList>
            <consortium name="RefSeq"/>
        </authorList>
    </citation>
    <scope>IDENTIFICATION</scope>
    <source>
        <tissue evidence="7">Gonad</tissue>
    </source>
</reference>
<keyword evidence="3" id="KW-0969">Cilium</keyword>
<evidence type="ECO:0000313" key="7">
    <source>
        <dbReference type="RefSeq" id="XP_019622550.1"/>
    </source>
</evidence>
<keyword evidence="6" id="KW-1185">Reference proteome</keyword>
<dbReference type="AlphaFoldDB" id="A0A6P4Y0X9"/>
<evidence type="ECO:0000256" key="5">
    <source>
        <dbReference type="ARBA" id="ARBA00035651"/>
    </source>
</evidence>
<dbReference type="GeneID" id="109468668"/>
<name>A0A6P4Y0X9_BRABE</name>
<dbReference type="Gene3D" id="1.20.890.10">
    <property type="entry name" value="cAMP-dependent protein kinase regulatory subunit, dimerization-anchoring domain"/>
    <property type="match status" value="1"/>
</dbReference>
<accession>A0A6P4Y0X9</accession>
<dbReference type="GO" id="GO:0031514">
    <property type="term" value="C:motile cilium"/>
    <property type="evidence" value="ECO:0007669"/>
    <property type="project" value="UniProtKB-SubCell"/>
</dbReference>
<comment type="subcellular location">
    <subcellularLocation>
        <location evidence="1">Cell projection</location>
        <location evidence="1">Cilium</location>
        <location evidence="1">Flagellum</location>
    </subcellularLocation>
</comment>
<proteinExistence type="inferred from homology"/>
<dbReference type="PANTHER" id="PTHR14952">
    <property type="entry name" value="ROPPORIN-1-LIKE PROTEIN"/>
    <property type="match status" value="1"/>
</dbReference>
<evidence type="ECO:0000256" key="4">
    <source>
        <dbReference type="ARBA" id="ARBA00023273"/>
    </source>
</evidence>
<dbReference type="PANTHER" id="PTHR14952:SF9">
    <property type="entry name" value="EF-HAND DOMAIN-CONTAINING PROTEIN"/>
    <property type="match status" value="1"/>
</dbReference>
<evidence type="ECO:0000313" key="6">
    <source>
        <dbReference type="Proteomes" id="UP000515135"/>
    </source>
</evidence>
<sequence length="221" mass="24784">MPQPDEPMYSSQQINIPPELPDILKQFTKAAIRTQPKDVLQWSAAYFRALSNGETLPVKERLEMPTATQKTDTGLTPGLLKVLHKQLSPQGTVQLSALEQKWKELCLPQEQMDEIMKVGTFSDNIEWIKFFALACSSLAGNITQAMKIVCEILTSDPEGGAARIDFNTFKELYTYLAQIDGEIGQVHIDGVLSYLQYDVDKQEGMVMPRNFLSQDCPKLGN</sequence>
<dbReference type="CDD" id="cd23019">
    <property type="entry name" value="DD_ROP"/>
    <property type="match status" value="1"/>
</dbReference>
<keyword evidence="2" id="KW-0282">Flagellum</keyword>
<dbReference type="OrthoDB" id="10067602at2759"/>